<name>A0ABW3WVW3_9HYPH</name>
<dbReference type="PANTHER" id="PTHR47197">
    <property type="entry name" value="PROTEIN NIRF"/>
    <property type="match status" value="1"/>
</dbReference>
<proteinExistence type="predicted"/>
<evidence type="ECO:0000256" key="1">
    <source>
        <dbReference type="SAM" id="SignalP"/>
    </source>
</evidence>
<comment type="caution">
    <text evidence="2">The sequence shown here is derived from an EMBL/GenBank/DDBJ whole genome shotgun (WGS) entry which is preliminary data.</text>
</comment>
<evidence type="ECO:0000313" key="3">
    <source>
        <dbReference type="Proteomes" id="UP001597176"/>
    </source>
</evidence>
<dbReference type="RefSeq" id="WP_238205341.1">
    <property type="nucleotide sequence ID" value="NZ_JBHTND010000008.1"/>
</dbReference>
<feature type="signal peptide" evidence="1">
    <location>
        <begin position="1"/>
        <end position="23"/>
    </location>
</feature>
<keyword evidence="1" id="KW-0732">Signal</keyword>
<dbReference type="PANTHER" id="PTHR47197:SF3">
    <property type="entry name" value="DIHYDRO-HEME D1 DEHYDROGENASE"/>
    <property type="match status" value="1"/>
</dbReference>
<gene>
    <name evidence="2" type="ORF">ACFQ4G_07710</name>
</gene>
<dbReference type="InterPro" id="IPR015943">
    <property type="entry name" value="WD40/YVTN_repeat-like_dom_sf"/>
</dbReference>
<reference evidence="3" key="1">
    <citation type="journal article" date="2019" name="Int. J. Syst. Evol. Microbiol.">
        <title>The Global Catalogue of Microorganisms (GCM) 10K type strain sequencing project: providing services to taxonomists for standard genome sequencing and annotation.</title>
        <authorList>
            <consortium name="The Broad Institute Genomics Platform"/>
            <consortium name="The Broad Institute Genome Sequencing Center for Infectious Disease"/>
            <person name="Wu L."/>
            <person name="Ma J."/>
        </authorList>
    </citation>
    <scope>NUCLEOTIDE SEQUENCE [LARGE SCALE GENOMIC DNA]</scope>
    <source>
        <strain evidence="3">CCUG 56108</strain>
    </source>
</reference>
<dbReference type="NCBIfam" id="TIGR02276">
    <property type="entry name" value="beta_rpt_yvtn"/>
    <property type="match status" value="4"/>
</dbReference>
<dbReference type="InterPro" id="IPR051200">
    <property type="entry name" value="Host-pathogen_enzymatic-act"/>
</dbReference>
<dbReference type="EMBL" id="JBHTND010000008">
    <property type="protein sequence ID" value="MFD1301472.1"/>
    <property type="molecule type" value="Genomic_DNA"/>
</dbReference>
<sequence>MSPTRPILLAGLAFVLSIPAVEAGPVYVASQGAGALTRIEAGAGVVAASVAVGQGIAQVAAGPDGRLYLTQPDHAGIDVVDGRTNAVLRRLPFQGQAFGIVASADGASLFVGDWAGGRLVRVSAGTGAVEGSCAVGRDPAGLVLDRKGRLYVADRESRQVSVIDTARMERLATVPVGEGPFALGLNPRQDRLYVANVRSGDLSVIETGTMAVIATVKVGGMPYGVATSADGGLVLVTNQQAGTVVVIDAASLDLKATIPVGRYPEGIAVDGVSAYVANWFSDSVSVIDLRSLTETARIPVAEGPRSLVVGAVSEAVR</sequence>
<dbReference type="InterPro" id="IPR011045">
    <property type="entry name" value="N2O_reductase_N"/>
</dbReference>
<accession>A0ABW3WVW3</accession>
<feature type="chain" id="PRO_5047266025" evidence="1">
    <location>
        <begin position="24"/>
        <end position="317"/>
    </location>
</feature>
<dbReference type="Proteomes" id="UP001597176">
    <property type="component" value="Unassembled WGS sequence"/>
</dbReference>
<dbReference type="SUPFAM" id="SSF50974">
    <property type="entry name" value="Nitrous oxide reductase, N-terminal domain"/>
    <property type="match status" value="1"/>
</dbReference>
<protein>
    <submittedName>
        <fullName evidence="2">YncE family protein</fullName>
    </submittedName>
</protein>
<dbReference type="Gene3D" id="2.130.10.10">
    <property type="entry name" value="YVTN repeat-like/Quinoprotein amine dehydrogenase"/>
    <property type="match status" value="2"/>
</dbReference>
<organism evidence="2 3">
    <name type="scientific">Methylobacterium marchantiae</name>
    <dbReference type="NCBI Taxonomy" id="600331"/>
    <lineage>
        <taxon>Bacteria</taxon>
        <taxon>Pseudomonadati</taxon>
        <taxon>Pseudomonadota</taxon>
        <taxon>Alphaproteobacteria</taxon>
        <taxon>Hyphomicrobiales</taxon>
        <taxon>Methylobacteriaceae</taxon>
        <taxon>Methylobacterium</taxon>
    </lineage>
</organism>
<dbReference type="InterPro" id="IPR011964">
    <property type="entry name" value="YVTN_b-propeller_repeat"/>
</dbReference>
<keyword evidence="3" id="KW-1185">Reference proteome</keyword>
<evidence type="ECO:0000313" key="2">
    <source>
        <dbReference type="EMBL" id="MFD1301472.1"/>
    </source>
</evidence>
<dbReference type="Pfam" id="PF02239">
    <property type="entry name" value="Cytochrom_D1"/>
    <property type="match status" value="1"/>
</dbReference>